<gene>
    <name evidence="2" type="ORF">PS624_03368</name>
</gene>
<evidence type="ECO:0000313" key="3">
    <source>
        <dbReference type="Proteomes" id="UP000326241"/>
    </source>
</evidence>
<dbReference type="RefSeq" id="WP_150775440.1">
    <property type="nucleotide sequence ID" value="NZ_CABVGZ010000036.1"/>
</dbReference>
<feature type="region of interest" description="Disordered" evidence="1">
    <location>
        <begin position="248"/>
        <end position="284"/>
    </location>
</feature>
<dbReference type="EMBL" id="CABVGZ010000036">
    <property type="protein sequence ID" value="VVN01842.1"/>
    <property type="molecule type" value="Genomic_DNA"/>
</dbReference>
<feature type="region of interest" description="Disordered" evidence="1">
    <location>
        <begin position="1"/>
        <end position="49"/>
    </location>
</feature>
<feature type="compositionally biased region" description="Polar residues" evidence="1">
    <location>
        <begin position="19"/>
        <end position="41"/>
    </location>
</feature>
<evidence type="ECO:0000313" key="2">
    <source>
        <dbReference type="EMBL" id="VVN01842.1"/>
    </source>
</evidence>
<evidence type="ECO:0000256" key="1">
    <source>
        <dbReference type="SAM" id="MobiDB-lite"/>
    </source>
</evidence>
<name>A0A5E6U8F7_PSEFL</name>
<reference evidence="2 3" key="1">
    <citation type="submission" date="2019-09" db="EMBL/GenBank/DDBJ databases">
        <authorList>
            <person name="Chandra G."/>
            <person name="Truman W A."/>
        </authorList>
    </citation>
    <scope>NUCLEOTIDE SEQUENCE [LARGE SCALE GENOMIC DNA]</scope>
    <source>
        <strain evidence="2">PS624</strain>
    </source>
</reference>
<protein>
    <submittedName>
        <fullName evidence="2">Uncharacterized protein</fullName>
    </submittedName>
</protein>
<accession>A0A5E6U8F7</accession>
<proteinExistence type="predicted"/>
<sequence>MVKPPKRVAGITAPDIRPNTGSTSHRLSGESLITTQSSTGLPDTPARQPSVHVNEIPAPSPLSVAAALRSITWPADQVHLLQRMDAESGLFISPDGKLYAHIEHEGHLLVELQRDGRYQIPFPFAPHLPGPFLVKAERQPLWTFERPAWMTQHSESDRRNAGAEGPAVEQPMYLAPDDAALLSSPLHTAEGIRYDKHRKTYIDTAHGTVRVRKNADGQYEQTSATTRNSSTLLFEQIPGTRLWRRKFADDQPDSQSSTGEAGVVATEMPEATAGPGKRPHVDEGVDTTHALTESLLSANPEAINLSFGLWRNWGRSIRPQLGQHIEIDGQFYRIVQQQLGPDPHLVYLQHPLFSPALYDAFEYMLRDNPSLQPKFAVKRSEHWTVLDDVVPFEMPITQYISRTFKYLSDLSVSSLARAMFNQANRSEIIIGPGLAMLNQVFRFWENRGLRKAPHRELADPLLMLRSQPETADTLAIPLALGEGLMRLDFDPGRFPRHWNDYASKPTAAHLRRLFSQLLNDDGYVVTPTEQRLDGDALVFHREKIDHVFVLKLPVLVSGRLPRFSAEGAELNGALLQTPISGQKPLAAYRQENRISYLLGGIQTDALGQITLFIIRDR</sequence>
<organism evidence="2 3">
    <name type="scientific">Pseudomonas fluorescens</name>
    <dbReference type="NCBI Taxonomy" id="294"/>
    <lineage>
        <taxon>Bacteria</taxon>
        <taxon>Pseudomonadati</taxon>
        <taxon>Pseudomonadota</taxon>
        <taxon>Gammaproteobacteria</taxon>
        <taxon>Pseudomonadales</taxon>
        <taxon>Pseudomonadaceae</taxon>
        <taxon>Pseudomonas</taxon>
    </lineage>
</organism>
<dbReference type="AlphaFoldDB" id="A0A5E6U8F7"/>
<dbReference type="Proteomes" id="UP000326241">
    <property type="component" value="Unassembled WGS sequence"/>
</dbReference>